<feature type="transmembrane region" description="Helical" evidence="3">
    <location>
        <begin position="229"/>
        <end position="249"/>
    </location>
</feature>
<dbReference type="GO" id="GO:0042981">
    <property type="term" value="P:regulation of apoptotic process"/>
    <property type="evidence" value="ECO:0007669"/>
    <property type="project" value="InterPro"/>
</dbReference>
<dbReference type="InParanoid" id="H2ZK76"/>
<dbReference type="PANTHER" id="PTHR11256">
    <property type="entry name" value="BCL-2 RELATED"/>
    <property type="match status" value="1"/>
</dbReference>
<evidence type="ECO:0000256" key="1">
    <source>
        <dbReference type="ARBA" id="ARBA00009458"/>
    </source>
</evidence>
<dbReference type="InterPro" id="IPR046371">
    <property type="entry name" value="Bcl-2_BH1-3"/>
</dbReference>
<dbReference type="SUPFAM" id="SSF56854">
    <property type="entry name" value="Bcl-2 inhibitors of programmed cell death"/>
    <property type="match status" value="1"/>
</dbReference>
<evidence type="ECO:0000256" key="3">
    <source>
        <dbReference type="SAM" id="Phobius"/>
    </source>
</evidence>
<dbReference type="InterPro" id="IPR002475">
    <property type="entry name" value="Bcl2-like"/>
</dbReference>
<dbReference type="GO" id="GO:0001836">
    <property type="term" value="P:release of cytochrome c from mitochondria"/>
    <property type="evidence" value="ECO:0007669"/>
    <property type="project" value="TreeGrafter"/>
</dbReference>
<reference evidence="5" key="3">
    <citation type="submission" date="2025-09" db="UniProtKB">
        <authorList>
            <consortium name="Ensembl"/>
        </authorList>
    </citation>
    <scope>IDENTIFICATION</scope>
</reference>
<dbReference type="STRING" id="51511.ENSCSAVP00000017992"/>
<dbReference type="GO" id="GO:0097192">
    <property type="term" value="P:extrinsic apoptotic signaling pathway in absence of ligand"/>
    <property type="evidence" value="ECO:0007669"/>
    <property type="project" value="TreeGrafter"/>
</dbReference>
<dbReference type="Pfam" id="PF00452">
    <property type="entry name" value="Bcl-2"/>
    <property type="match status" value="1"/>
</dbReference>
<reference evidence="5" key="2">
    <citation type="submission" date="2025-08" db="UniProtKB">
        <authorList>
            <consortium name="Ensembl"/>
        </authorList>
    </citation>
    <scope>IDENTIFICATION</scope>
</reference>
<dbReference type="PROSITE" id="PS01258">
    <property type="entry name" value="BH2"/>
    <property type="match status" value="1"/>
</dbReference>
<keyword evidence="3" id="KW-0472">Membrane</keyword>
<evidence type="ECO:0000313" key="6">
    <source>
        <dbReference type="Proteomes" id="UP000007875"/>
    </source>
</evidence>
<dbReference type="OMA" id="CKLEDQA"/>
<dbReference type="SMART" id="SM00337">
    <property type="entry name" value="BCL"/>
    <property type="match status" value="1"/>
</dbReference>
<evidence type="ECO:0000259" key="4">
    <source>
        <dbReference type="SMART" id="SM00337"/>
    </source>
</evidence>
<dbReference type="InterPro" id="IPR036834">
    <property type="entry name" value="Bcl-2-like_sf"/>
</dbReference>
<dbReference type="FunCoup" id="H2ZK76">
    <property type="interactions" value="45"/>
</dbReference>
<evidence type="ECO:0000256" key="2">
    <source>
        <dbReference type="ARBA" id="ARBA00022703"/>
    </source>
</evidence>
<keyword evidence="2" id="KW-0053">Apoptosis</keyword>
<dbReference type="GeneTree" id="ENSGT01130000278292"/>
<proteinExistence type="inferred from homology"/>
<protein>
    <recommendedName>
        <fullName evidence="4">Bcl-2 Bcl-2 homology region 1-3 domain-containing protein</fullName>
    </recommendedName>
</protein>
<feature type="domain" description="Bcl-2 Bcl-2 homology region 1-3" evidence="4">
    <location>
        <begin position="62"/>
        <end position="199"/>
    </location>
</feature>
<dbReference type="InterPro" id="IPR026298">
    <property type="entry name" value="Bcl-2_fam"/>
</dbReference>
<dbReference type="GO" id="GO:0051400">
    <property type="term" value="F:BH domain binding"/>
    <property type="evidence" value="ECO:0007669"/>
    <property type="project" value="TreeGrafter"/>
</dbReference>
<dbReference type="Ensembl" id="ENSCSAVT00000018187.1">
    <property type="protein sequence ID" value="ENSCSAVP00000017992.1"/>
    <property type="gene ID" value="ENSCSAVG00000010590.1"/>
</dbReference>
<sequence length="252" mass="28621">MKSTKMVQQTRRVVEDYILYRINDAITNETFDSFSSRCSGVDQAWRGFPLPQSNPAKLYLAMRKIGADYERRYKETFPDLLDEIKSVNMSTDDVDRTFSRICKDLFRLPLKKAFQDTLNTRPAGPDQATNKVYIQSDILNVDDGHIKWGHVIALLVFAAIVAVRAVELRKPEQVDAIVSWVTKFIDAELSSWLNKQGGWDNLLEWSEGEHHLQRQTDISFNPKDFATSFRSAISVGVVAACVGLGALMLTRK</sequence>
<keyword evidence="6" id="KW-1185">Reference proteome</keyword>
<keyword evidence="3" id="KW-1133">Transmembrane helix</keyword>
<dbReference type="Gene3D" id="1.10.437.10">
    <property type="entry name" value="Blc2-like"/>
    <property type="match status" value="1"/>
</dbReference>
<accession>H2ZK76</accession>
<keyword evidence="3" id="KW-0812">Transmembrane</keyword>
<reference evidence="6" key="1">
    <citation type="submission" date="2003-08" db="EMBL/GenBank/DDBJ databases">
        <authorList>
            <person name="Birren B."/>
            <person name="Nusbaum C."/>
            <person name="Abebe A."/>
            <person name="Abouelleil A."/>
            <person name="Adekoya E."/>
            <person name="Ait-zahra M."/>
            <person name="Allen N."/>
            <person name="Allen T."/>
            <person name="An P."/>
            <person name="Anderson M."/>
            <person name="Anderson S."/>
            <person name="Arachchi H."/>
            <person name="Armbruster J."/>
            <person name="Bachantsang P."/>
            <person name="Baldwin J."/>
            <person name="Barry A."/>
            <person name="Bayul T."/>
            <person name="Blitshsteyn B."/>
            <person name="Bloom T."/>
            <person name="Blye J."/>
            <person name="Boguslavskiy L."/>
            <person name="Borowsky M."/>
            <person name="Boukhgalter B."/>
            <person name="Brunache A."/>
            <person name="Butler J."/>
            <person name="Calixte N."/>
            <person name="Calvo S."/>
            <person name="Camarata J."/>
            <person name="Campo K."/>
            <person name="Chang J."/>
            <person name="Cheshatsang Y."/>
            <person name="Citroen M."/>
            <person name="Collymore A."/>
            <person name="Considine T."/>
            <person name="Cook A."/>
            <person name="Cooke P."/>
            <person name="Corum B."/>
            <person name="Cuomo C."/>
            <person name="David R."/>
            <person name="Dawoe T."/>
            <person name="Degray S."/>
            <person name="Dodge S."/>
            <person name="Dooley K."/>
            <person name="Dorje P."/>
            <person name="Dorjee K."/>
            <person name="Dorris L."/>
            <person name="Duffey N."/>
            <person name="Dupes A."/>
            <person name="Elkins T."/>
            <person name="Engels R."/>
            <person name="Erickson J."/>
            <person name="Farina A."/>
            <person name="Faro S."/>
            <person name="Ferreira P."/>
            <person name="Fischer H."/>
            <person name="Fitzgerald M."/>
            <person name="Foley K."/>
            <person name="Gage D."/>
            <person name="Galagan J."/>
            <person name="Gearin G."/>
            <person name="Gnerre S."/>
            <person name="Gnirke A."/>
            <person name="Goyette A."/>
            <person name="Graham J."/>
            <person name="Grandbois E."/>
            <person name="Gyaltsen K."/>
            <person name="Hafez N."/>
            <person name="Hagopian D."/>
            <person name="Hagos B."/>
            <person name="Hall J."/>
            <person name="Hatcher B."/>
            <person name="Heller A."/>
            <person name="Higgins H."/>
            <person name="Honan T."/>
            <person name="Horn A."/>
            <person name="Houde N."/>
            <person name="Hughes L."/>
            <person name="Hulme W."/>
            <person name="Husby E."/>
            <person name="Iliev I."/>
            <person name="Jaffe D."/>
            <person name="Jones C."/>
            <person name="Kamal M."/>
            <person name="Kamat A."/>
            <person name="Kamvysselis M."/>
            <person name="Karlsson E."/>
            <person name="Kells C."/>
            <person name="Kieu A."/>
            <person name="Kisner P."/>
            <person name="Kodira C."/>
            <person name="Kulbokas E."/>
            <person name="Labutti K."/>
            <person name="Lama D."/>
            <person name="Landers T."/>
            <person name="Leger J."/>
            <person name="Levine S."/>
            <person name="Lewis D."/>
            <person name="Lewis T."/>
            <person name="Lindblad-toh K."/>
            <person name="Liu X."/>
            <person name="Lokyitsang T."/>
            <person name="Lokyitsang Y."/>
            <person name="Lucien O."/>
            <person name="Lui A."/>
            <person name="Ma L.J."/>
            <person name="Mabbitt R."/>
            <person name="Macdonald J."/>
            <person name="Maclean C."/>
            <person name="Major J."/>
            <person name="Manning J."/>
            <person name="Marabella R."/>
            <person name="Maru K."/>
            <person name="Matthews C."/>
            <person name="Mauceli E."/>
            <person name="Mccarthy M."/>
            <person name="Mcdonough S."/>
            <person name="Mcghee T."/>
            <person name="Meldrim J."/>
            <person name="Meneus L."/>
            <person name="Mesirov J."/>
            <person name="Mihalev A."/>
            <person name="Mihova T."/>
            <person name="Mikkelsen T."/>
            <person name="Mlenga V."/>
            <person name="Moru K."/>
            <person name="Mozes J."/>
            <person name="Mulrain L."/>
            <person name="Munson G."/>
            <person name="Naylor J."/>
            <person name="Newes C."/>
            <person name="Nguyen C."/>
            <person name="Nguyen N."/>
            <person name="Nguyen T."/>
            <person name="Nicol R."/>
            <person name="Nielsen C."/>
            <person name="Nizzari M."/>
            <person name="Norbu C."/>
            <person name="Norbu N."/>
            <person name="O'donnell P."/>
            <person name="Okoawo O."/>
            <person name="O'leary S."/>
            <person name="Omotosho B."/>
            <person name="O'neill K."/>
            <person name="Osman S."/>
            <person name="Parker S."/>
            <person name="Perrin D."/>
            <person name="Phunkhang P."/>
            <person name="Piqani B."/>
            <person name="Purcell S."/>
            <person name="Rachupka T."/>
            <person name="Ramasamy U."/>
            <person name="Rameau R."/>
            <person name="Ray V."/>
            <person name="Raymond C."/>
            <person name="Retta R."/>
            <person name="Richardson S."/>
            <person name="Rise C."/>
            <person name="Rodriguez J."/>
            <person name="Rogers J."/>
            <person name="Rogov P."/>
            <person name="Rutman M."/>
            <person name="Schupbach R."/>
            <person name="Seaman C."/>
            <person name="Settipalli S."/>
            <person name="Sharpe T."/>
            <person name="Sheridan J."/>
            <person name="Sherpa N."/>
            <person name="Shi J."/>
            <person name="Smirnov S."/>
            <person name="Smith C."/>
            <person name="Sougnez C."/>
            <person name="Spencer B."/>
            <person name="Stalker J."/>
            <person name="Stange-thomann N."/>
            <person name="Stavropoulos S."/>
            <person name="Stetson K."/>
            <person name="Stone C."/>
            <person name="Stone S."/>
            <person name="Stubbs M."/>
            <person name="Talamas J."/>
            <person name="Tchuinga P."/>
            <person name="Tenzing P."/>
            <person name="Tesfaye S."/>
            <person name="Theodore J."/>
            <person name="Thoulutsang Y."/>
            <person name="Topham K."/>
            <person name="Towey S."/>
            <person name="Tsamla T."/>
            <person name="Tsomo N."/>
            <person name="Vallee D."/>
            <person name="Vassiliev H."/>
            <person name="Venkataraman V."/>
            <person name="Vinson J."/>
            <person name="Vo A."/>
            <person name="Wade C."/>
            <person name="Wang S."/>
            <person name="Wangchuk T."/>
            <person name="Wangdi T."/>
            <person name="Whittaker C."/>
            <person name="Wilkinson J."/>
            <person name="Wu Y."/>
            <person name="Wyman D."/>
            <person name="Yadav S."/>
            <person name="Yang S."/>
            <person name="Yang X."/>
            <person name="Yeager S."/>
            <person name="Yee E."/>
            <person name="Young G."/>
            <person name="Zainoun J."/>
            <person name="Zembeck L."/>
            <person name="Zimmer A."/>
            <person name="Zody M."/>
            <person name="Lander E."/>
        </authorList>
    </citation>
    <scope>NUCLEOTIDE SEQUENCE [LARGE SCALE GENOMIC DNA]</scope>
</reference>
<dbReference type="InterPro" id="IPR020726">
    <property type="entry name" value="Bcl2_BH2_motif_CS"/>
</dbReference>
<dbReference type="PROSITE" id="PS50062">
    <property type="entry name" value="BCL2_FAMILY"/>
    <property type="match status" value="1"/>
</dbReference>
<dbReference type="PANTHER" id="PTHR11256:SF62">
    <property type="entry name" value="BCL-2 BCL-2 HOMOLOGY REGION 1-3 DOMAIN-CONTAINING PROTEIN"/>
    <property type="match status" value="1"/>
</dbReference>
<dbReference type="CDD" id="cd06845">
    <property type="entry name" value="Bcl-2_like"/>
    <property type="match status" value="1"/>
</dbReference>
<dbReference type="HOGENOM" id="CLU_1102466_0_0_1"/>
<evidence type="ECO:0000313" key="5">
    <source>
        <dbReference type="Ensembl" id="ENSCSAVP00000017992.1"/>
    </source>
</evidence>
<dbReference type="GO" id="GO:0008630">
    <property type="term" value="P:intrinsic apoptotic signaling pathway in response to DNA damage"/>
    <property type="evidence" value="ECO:0007669"/>
    <property type="project" value="TreeGrafter"/>
</dbReference>
<organism evidence="5 6">
    <name type="scientific">Ciona savignyi</name>
    <name type="common">Pacific transparent sea squirt</name>
    <dbReference type="NCBI Taxonomy" id="51511"/>
    <lineage>
        <taxon>Eukaryota</taxon>
        <taxon>Metazoa</taxon>
        <taxon>Chordata</taxon>
        <taxon>Tunicata</taxon>
        <taxon>Ascidiacea</taxon>
        <taxon>Phlebobranchia</taxon>
        <taxon>Cionidae</taxon>
        <taxon>Ciona</taxon>
    </lineage>
</organism>
<dbReference type="AlphaFoldDB" id="H2ZK76"/>
<feature type="transmembrane region" description="Helical" evidence="3">
    <location>
        <begin position="148"/>
        <end position="166"/>
    </location>
</feature>
<name>H2ZK76_CIOSA</name>
<comment type="similarity">
    <text evidence="1">Belongs to the Bcl-2 family.</text>
</comment>
<dbReference type="GO" id="GO:0005741">
    <property type="term" value="C:mitochondrial outer membrane"/>
    <property type="evidence" value="ECO:0007669"/>
    <property type="project" value="TreeGrafter"/>
</dbReference>
<dbReference type="eggNOG" id="KOG4728">
    <property type="taxonomic scope" value="Eukaryota"/>
</dbReference>
<dbReference type="Proteomes" id="UP000007875">
    <property type="component" value="Unassembled WGS sequence"/>
</dbReference>